<dbReference type="Pfam" id="PF19296">
    <property type="entry name" value="RelA_AH_RIS"/>
    <property type="match status" value="1"/>
</dbReference>
<accession>A0A3B9IJZ3</accession>
<evidence type="ECO:0000259" key="1">
    <source>
        <dbReference type="PROSITE" id="PS51880"/>
    </source>
</evidence>
<dbReference type="SUPFAM" id="SSF81271">
    <property type="entry name" value="TGS-like"/>
    <property type="match status" value="1"/>
</dbReference>
<protein>
    <submittedName>
        <fullName evidence="2">Bifunctional (P)ppGpp synthetase/guanosine-3',5'-bis(Diphosphate) 3'-pyrophosphohydrolase</fullName>
    </submittedName>
</protein>
<name>A0A3B9IJZ3_9PROT</name>
<feature type="domain" description="TGS" evidence="1">
    <location>
        <begin position="1"/>
        <end position="27"/>
    </location>
</feature>
<evidence type="ECO:0000313" key="3">
    <source>
        <dbReference type="Proteomes" id="UP000257706"/>
    </source>
</evidence>
<keyword evidence="2" id="KW-0378">Hydrolase</keyword>
<dbReference type="InterPro" id="IPR012676">
    <property type="entry name" value="TGS-like"/>
</dbReference>
<dbReference type="EMBL" id="DMAI01000147">
    <property type="protein sequence ID" value="HAE47643.1"/>
    <property type="molecule type" value="Genomic_DNA"/>
</dbReference>
<reference evidence="2 3" key="1">
    <citation type="journal article" date="2018" name="Nat. Biotechnol.">
        <title>A standardized bacterial taxonomy based on genome phylogeny substantially revises the tree of life.</title>
        <authorList>
            <person name="Parks D.H."/>
            <person name="Chuvochina M."/>
            <person name="Waite D.W."/>
            <person name="Rinke C."/>
            <person name="Skarshewski A."/>
            <person name="Chaumeil P.A."/>
            <person name="Hugenholtz P."/>
        </authorList>
    </citation>
    <scope>NUCLEOTIDE SEQUENCE [LARGE SCALE GENOMIC DNA]</scope>
    <source>
        <strain evidence="2">UBA8739</strain>
    </source>
</reference>
<dbReference type="PROSITE" id="PS51880">
    <property type="entry name" value="TGS"/>
    <property type="match status" value="1"/>
</dbReference>
<dbReference type="GO" id="GO:0016787">
    <property type="term" value="F:hydrolase activity"/>
    <property type="evidence" value="ECO:0007669"/>
    <property type="project" value="UniProtKB-KW"/>
</dbReference>
<gene>
    <name evidence="2" type="ORF">DCK97_09510</name>
</gene>
<organism evidence="2 3">
    <name type="scientific">Tistrella mobilis</name>
    <dbReference type="NCBI Taxonomy" id="171437"/>
    <lineage>
        <taxon>Bacteria</taxon>
        <taxon>Pseudomonadati</taxon>
        <taxon>Pseudomonadota</taxon>
        <taxon>Alphaproteobacteria</taxon>
        <taxon>Geminicoccales</taxon>
        <taxon>Geminicoccaceae</taxon>
        <taxon>Tistrella</taxon>
    </lineage>
</organism>
<dbReference type="InterPro" id="IPR004095">
    <property type="entry name" value="TGS"/>
</dbReference>
<evidence type="ECO:0000313" key="2">
    <source>
        <dbReference type="EMBL" id="HAE47643.1"/>
    </source>
</evidence>
<dbReference type="Pfam" id="PF02824">
    <property type="entry name" value="TGS"/>
    <property type="match status" value="1"/>
</dbReference>
<dbReference type="InterPro" id="IPR045600">
    <property type="entry name" value="RelA/SpoT_AH_RIS"/>
</dbReference>
<dbReference type="Gene3D" id="3.10.20.30">
    <property type="match status" value="1"/>
</dbReference>
<dbReference type="InterPro" id="IPR012675">
    <property type="entry name" value="Beta-grasp_dom_sf"/>
</dbReference>
<dbReference type="Proteomes" id="UP000257706">
    <property type="component" value="Unassembled WGS sequence"/>
</dbReference>
<dbReference type="AlphaFoldDB" id="A0A3B9IJZ3"/>
<feature type="non-terminal residue" evidence="2">
    <location>
        <position position="1"/>
    </location>
</feature>
<proteinExistence type="predicted"/>
<comment type="caution">
    <text evidence="2">The sequence shown here is derived from an EMBL/GenBank/DDBJ whole genome shotgun (WGS) entry which is preliminary data.</text>
</comment>
<sequence>CVGAKINGRMMPLRTQLQNGDQIEIITSKAQTPSPAWERFVVTGKARSRIRRFIRLREREQYVSLGRAILQKTFRQEQRPLTEKGLDRALRVFTHKTLEDLYAAVGKGDITARQVIDTVFPEARVPKDEGETGNVVPLKRMRSGKSGVNGHAIPIRGLIPGMAVHYAGCCHPIPGDRIVGI</sequence>
<feature type="non-terminal residue" evidence="2">
    <location>
        <position position="181"/>
    </location>
</feature>